<gene>
    <name evidence="3" type="ORF">PHET_08200</name>
</gene>
<evidence type="ECO:0000259" key="2">
    <source>
        <dbReference type="Pfam" id="PF08241"/>
    </source>
</evidence>
<evidence type="ECO:0000256" key="1">
    <source>
        <dbReference type="SAM" id="SignalP"/>
    </source>
</evidence>
<evidence type="ECO:0000313" key="3">
    <source>
        <dbReference type="EMBL" id="KAF5398307.1"/>
    </source>
</evidence>
<dbReference type="AlphaFoldDB" id="A0A8J4TC33"/>
<keyword evidence="4" id="KW-1185">Reference proteome</keyword>
<dbReference type="Proteomes" id="UP000748531">
    <property type="component" value="Unassembled WGS sequence"/>
</dbReference>
<sequence>FLTGYLAQTIAVFFQPLAALGADVLGIDQVAESIDVAHQHVKQVAYRWSGPDSKPPCYRLVSLESLVSESPGQFDAVVMSEVLEHVTDWEGMIHQASLFLKVDWIHDNCLECVIIRSPAAGPGPTVWPSTMRSALSKVTASSQSVLVKLETGSFRGDLPGISYNEFLYNCLVYSLRDWFRCRLLWLNGLHFHYPHLHSSG</sequence>
<dbReference type="OrthoDB" id="3265906at2759"/>
<dbReference type="Gene3D" id="3.40.50.150">
    <property type="entry name" value="Vaccinia Virus protein VP39"/>
    <property type="match status" value="1"/>
</dbReference>
<proteinExistence type="predicted"/>
<evidence type="ECO:0000313" key="4">
    <source>
        <dbReference type="Proteomes" id="UP000748531"/>
    </source>
</evidence>
<feature type="signal peptide" evidence="1">
    <location>
        <begin position="1"/>
        <end position="21"/>
    </location>
</feature>
<feature type="non-terminal residue" evidence="3">
    <location>
        <position position="1"/>
    </location>
</feature>
<dbReference type="SUPFAM" id="SSF53335">
    <property type="entry name" value="S-adenosyl-L-methionine-dependent methyltransferases"/>
    <property type="match status" value="1"/>
</dbReference>
<protein>
    <recommendedName>
        <fullName evidence="2">Methyltransferase type 11 domain-containing protein</fullName>
    </recommendedName>
</protein>
<dbReference type="EMBL" id="LUCH01005145">
    <property type="protein sequence ID" value="KAF5398307.1"/>
    <property type="molecule type" value="Genomic_DNA"/>
</dbReference>
<dbReference type="GO" id="GO:0008757">
    <property type="term" value="F:S-adenosylmethionine-dependent methyltransferase activity"/>
    <property type="evidence" value="ECO:0007669"/>
    <property type="project" value="InterPro"/>
</dbReference>
<dbReference type="InterPro" id="IPR029063">
    <property type="entry name" value="SAM-dependent_MTases_sf"/>
</dbReference>
<keyword evidence="1" id="KW-0732">Signal</keyword>
<feature type="chain" id="PRO_5035174330" description="Methyltransferase type 11 domain-containing protein" evidence="1">
    <location>
        <begin position="22"/>
        <end position="200"/>
    </location>
</feature>
<organism evidence="3 4">
    <name type="scientific">Paragonimus heterotremus</name>
    <dbReference type="NCBI Taxonomy" id="100268"/>
    <lineage>
        <taxon>Eukaryota</taxon>
        <taxon>Metazoa</taxon>
        <taxon>Spiralia</taxon>
        <taxon>Lophotrochozoa</taxon>
        <taxon>Platyhelminthes</taxon>
        <taxon>Trematoda</taxon>
        <taxon>Digenea</taxon>
        <taxon>Plagiorchiida</taxon>
        <taxon>Troglotremata</taxon>
        <taxon>Troglotrematidae</taxon>
        <taxon>Paragonimus</taxon>
    </lineage>
</organism>
<comment type="caution">
    <text evidence="3">The sequence shown here is derived from an EMBL/GenBank/DDBJ whole genome shotgun (WGS) entry which is preliminary data.</text>
</comment>
<dbReference type="InterPro" id="IPR013216">
    <property type="entry name" value="Methyltransf_11"/>
</dbReference>
<feature type="domain" description="Methyltransferase type 11" evidence="2">
    <location>
        <begin position="13"/>
        <end position="100"/>
    </location>
</feature>
<dbReference type="Pfam" id="PF08241">
    <property type="entry name" value="Methyltransf_11"/>
    <property type="match status" value="1"/>
</dbReference>
<name>A0A8J4TC33_9TREM</name>
<accession>A0A8J4TC33</accession>
<reference evidence="3" key="1">
    <citation type="submission" date="2019-05" db="EMBL/GenBank/DDBJ databases">
        <title>Annotation for the trematode Paragonimus heterotremus.</title>
        <authorList>
            <person name="Choi Y.-J."/>
        </authorList>
    </citation>
    <scope>NUCLEOTIDE SEQUENCE</scope>
    <source>
        <strain evidence="3">LC</strain>
    </source>
</reference>